<protein>
    <submittedName>
        <fullName evidence="1">Uncharacterized protein</fullName>
    </submittedName>
</protein>
<reference evidence="1" key="1">
    <citation type="journal article" date="2020" name="Nat. Commun.">
        <title>Large-scale genome sequencing of mycorrhizal fungi provides insights into the early evolution of symbiotic traits.</title>
        <authorList>
            <person name="Miyauchi S."/>
            <person name="Kiss E."/>
            <person name="Kuo A."/>
            <person name="Drula E."/>
            <person name="Kohler A."/>
            <person name="Sanchez-Garcia M."/>
            <person name="Morin E."/>
            <person name="Andreopoulos B."/>
            <person name="Barry K.W."/>
            <person name="Bonito G."/>
            <person name="Buee M."/>
            <person name="Carver A."/>
            <person name="Chen C."/>
            <person name="Cichocki N."/>
            <person name="Clum A."/>
            <person name="Culley D."/>
            <person name="Crous P.W."/>
            <person name="Fauchery L."/>
            <person name="Girlanda M."/>
            <person name="Hayes R.D."/>
            <person name="Keri Z."/>
            <person name="LaButti K."/>
            <person name="Lipzen A."/>
            <person name="Lombard V."/>
            <person name="Magnuson J."/>
            <person name="Maillard F."/>
            <person name="Murat C."/>
            <person name="Nolan M."/>
            <person name="Ohm R.A."/>
            <person name="Pangilinan J."/>
            <person name="Pereira M.F."/>
            <person name="Perotto S."/>
            <person name="Peter M."/>
            <person name="Pfister S."/>
            <person name="Riley R."/>
            <person name="Sitrit Y."/>
            <person name="Stielow J.B."/>
            <person name="Szollosi G."/>
            <person name="Zifcakova L."/>
            <person name="Stursova M."/>
            <person name="Spatafora J.W."/>
            <person name="Tedersoo L."/>
            <person name="Vaario L.M."/>
            <person name="Yamada A."/>
            <person name="Yan M."/>
            <person name="Wang P."/>
            <person name="Xu J."/>
            <person name="Bruns T."/>
            <person name="Baldrian P."/>
            <person name="Vilgalys R."/>
            <person name="Dunand C."/>
            <person name="Henrissat B."/>
            <person name="Grigoriev I.V."/>
            <person name="Hibbett D."/>
            <person name="Nagy L.G."/>
            <person name="Martin F.M."/>
        </authorList>
    </citation>
    <scope>NUCLEOTIDE SEQUENCE</scope>
    <source>
        <strain evidence="1">UH-Tt-Lm1</strain>
    </source>
</reference>
<name>A0A9P6H477_9AGAM</name>
<reference evidence="1" key="2">
    <citation type="submission" date="2020-11" db="EMBL/GenBank/DDBJ databases">
        <authorList>
            <consortium name="DOE Joint Genome Institute"/>
            <person name="Kuo A."/>
            <person name="Miyauchi S."/>
            <person name="Kiss E."/>
            <person name="Drula E."/>
            <person name="Kohler A."/>
            <person name="Sanchez-Garcia M."/>
            <person name="Andreopoulos B."/>
            <person name="Barry K.W."/>
            <person name="Bonito G."/>
            <person name="Buee M."/>
            <person name="Carver A."/>
            <person name="Chen C."/>
            <person name="Cichocki N."/>
            <person name="Clum A."/>
            <person name="Culley D."/>
            <person name="Crous P.W."/>
            <person name="Fauchery L."/>
            <person name="Girlanda M."/>
            <person name="Hayes R."/>
            <person name="Keri Z."/>
            <person name="Labutti K."/>
            <person name="Lipzen A."/>
            <person name="Lombard V."/>
            <person name="Magnuson J."/>
            <person name="Maillard F."/>
            <person name="Morin E."/>
            <person name="Murat C."/>
            <person name="Nolan M."/>
            <person name="Ohm R."/>
            <person name="Pangilinan J."/>
            <person name="Pereira M."/>
            <person name="Perotto S."/>
            <person name="Peter M."/>
            <person name="Riley R."/>
            <person name="Sitrit Y."/>
            <person name="Stielow B."/>
            <person name="Szollosi G."/>
            <person name="Zifcakova L."/>
            <person name="Stursova M."/>
            <person name="Spatafora J.W."/>
            <person name="Tedersoo L."/>
            <person name="Vaario L.-M."/>
            <person name="Yamada A."/>
            <person name="Yan M."/>
            <person name="Wang P."/>
            <person name="Xu J."/>
            <person name="Bruns T."/>
            <person name="Baldrian P."/>
            <person name="Vilgalys R."/>
            <person name="Henrissat B."/>
            <person name="Grigoriev I.V."/>
            <person name="Hibbett D."/>
            <person name="Nagy L.G."/>
            <person name="Martin F.M."/>
        </authorList>
    </citation>
    <scope>NUCLEOTIDE SEQUENCE</scope>
    <source>
        <strain evidence="1">UH-Tt-Lm1</strain>
    </source>
</reference>
<comment type="caution">
    <text evidence="1">The sequence shown here is derived from an EMBL/GenBank/DDBJ whole genome shotgun (WGS) entry which is preliminary data.</text>
</comment>
<keyword evidence="2" id="KW-1185">Reference proteome</keyword>
<dbReference type="OrthoDB" id="60033at2759"/>
<dbReference type="EMBL" id="WIUZ02000022">
    <property type="protein sequence ID" value="KAF9778774.1"/>
    <property type="molecule type" value="Genomic_DNA"/>
</dbReference>
<organism evidence="1 2">
    <name type="scientific">Thelephora terrestris</name>
    <dbReference type="NCBI Taxonomy" id="56493"/>
    <lineage>
        <taxon>Eukaryota</taxon>
        <taxon>Fungi</taxon>
        <taxon>Dikarya</taxon>
        <taxon>Basidiomycota</taxon>
        <taxon>Agaricomycotina</taxon>
        <taxon>Agaricomycetes</taxon>
        <taxon>Thelephorales</taxon>
        <taxon>Thelephoraceae</taxon>
        <taxon>Thelephora</taxon>
    </lineage>
</organism>
<dbReference type="Proteomes" id="UP000736335">
    <property type="component" value="Unassembled WGS sequence"/>
</dbReference>
<evidence type="ECO:0000313" key="2">
    <source>
        <dbReference type="Proteomes" id="UP000736335"/>
    </source>
</evidence>
<dbReference type="AlphaFoldDB" id="A0A9P6H477"/>
<accession>A0A9P6H477</accession>
<evidence type="ECO:0000313" key="1">
    <source>
        <dbReference type="EMBL" id="KAF9778774.1"/>
    </source>
</evidence>
<gene>
    <name evidence="1" type="ORF">BJ322DRAFT_1014389</name>
</gene>
<sequence length="87" mass="10186">MFVFLVLFSQSFFIDQADVSSSCSLFFPADPGYTRNAINFLVFQAFLLYVHYMREHVERKTYTLRDQLKIQFKVTQKAQVTAPCIFA</sequence>
<proteinExistence type="predicted"/>